<evidence type="ECO:0000313" key="2">
    <source>
        <dbReference type="EMBL" id="MDC0711656.1"/>
    </source>
</evidence>
<proteinExistence type="predicted"/>
<dbReference type="EMBL" id="JAQNDM010000002">
    <property type="protein sequence ID" value="MDC0711656.1"/>
    <property type="molecule type" value="Genomic_DNA"/>
</dbReference>
<comment type="caution">
    <text evidence="2">The sequence shown here is derived from an EMBL/GenBank/DDBJ whole genome shotgun (WGS) entry which is preliminary data.</text>
</comment>
<protein>
    <submittedName>
        <fullName evidence="2">DUF2379 family protein</fullName>
    </submittedName>
</protein>
<dbReference type="InterPro" id="IPR011753">
    <property type="entry name" value="DUSAM_dom"/>
</dbReference>
<feature type="domain" description="DUSAM" evidence="1">
    <location>
        <begin position="7"/>
        <end position="123"/>
    </location>
</feature>
<gene>
    <name evidence="2" type="ORF">POL68_24525</name>
</gene>
<keyword evidence="3" id="KW-1185">Reference proteome</keyword>
<name>A0ABT5DDE3_9BACT</name>
<evidence type="ECO:0000259" key="1">
    <source>
        <dbReference type="Pfam" id="PF09543"/>
    </source>
</evidence>
<organism evidence="2 3">
    <name type="scientific">Stigmatella ashevillensis</name>
    <dbReference type="NCBI Taxonomy" id="2995309"/>
    <lineage>
        <taxon>Bacteria</taxon>
        <taxon>Pseudomonadati</taxon>
        <taxon>Myxococcota</taxon>
        <taxon>Myxococcia</taxon>
        <taxon>Myxococcales</taxon>
        <taxon>Cystobacterineae</taxon>
        <taxon>Archangiaceae</taxon>
        <taxon>Stigmatella</taxon>
    </lineage>
</organism>
<reference evidence="2 3" key="1">
    <citation type="submission" date="2022-11" db="EMBL/GenBank/DDBJ databases">
        <title>Minimal conservation of predation-associated metabolite biosynthetic gene clusters underscores biosynthetic potential of Myxococcota including descriptions for ten novel species: Archangium lansinium sp. nov., Myxococcus landrumus sp. nov., Nannocystis bai.</title>
        <authorList>
            <person name="Ahearne A."/>
            <person name="Stevens C."/>
            <person name="Dowd S."/>
        </authorList>
    </citation>
    <scope>NUCLEOTIDE SEQUENCE [LARGE SCALE GENOMIC DNA]</scope>
    <source>
        <strain evidence="2 3">NCWAL01</strain>
    </source>
</reference>
<feature type="domain" description="DUSAM" evidence="1">
    <location>
        <begin position="143"/>
        <end position="255"/>
    </location>
</feature>
<dbReference type="RefSeq" id="WP_272141639.1">
    <property type="nucleotide sequence ID" value="NZ_JAQNDM010000002.1"/>
</dbReference>
<dbReference type="NCBIfam" id="TIGR02267">
    <property type="entry name" value="DUSAM domain"/>
    <property type="match status" value="2"/>
</dbReference>
<dbReference type="Pfam" id="PF09543">
    <property type="entry name" value="DUF2379"/>
    <property type="match status" value="2"/>
</dbReference>
<dbReference type="Proteomes" id="UP001221838">
    <property type="component" value="Unassembled WGS sequence"/>
</dbReference>
<sequence>MTEENKPDWGPIRGLARRVLERGDALELSDDTRRLLDEGAREVAIPPQDVEDALRSVPSATTLLREIWRRLEGGEERLSDVTYRAYRLRDRGDFKAARQLMEEALSIEPVPLYRQIAETVLANLTRLEAVAENGHVEADFQPWEQLRVLARRVQHGKPLELSDGLRDFMRQTAPSVAIRETEAAEALVTAEGAQALLTQMLERIEDGKQRITQALSRMTACREAGDRDGALQALRDVLTVEIVPTYRQMAEECLARYDEPLSDW</sequence>
<accession>A0ABT5DDE3</accession>
<evidence type="ECO:0000313" key="3">
    <source>
        <dbReference type="Proteomes" id="UP001221838"/>
    </source>
</evidence>